<feature type="domain" description="Purine catabolism PurC-like" evidence="2">
    <location>
        <begin position="9"/>
        <end position="121"/>
    </location>
</feature>
<accession>A0A7X0NWG0</accession>
<protein>
    <submittedName>
        <fullName evidence="4">Purine catabolism regulator</fullName>
    </submittedName>
</protein>
<dbReference type="InterPro" id="IPR025736">
    <property type="entry name" value="PucR_C-HTH_dom"/>
</dbReference>
<dbReference type="Pfam" id="PF13556">
    <property type="entry name" value="HTH_30"/>
    <property type="match status" value="1"/>
</dbReference>
<gene>
    <name evidence="4" type="ORF">HD593_005436</name>
</gene>
<feature type="domain" description="PucR C-terminal helix-turn-helix" evidence="3">
    <location>
        <begin position="469"/>
        <end position="526"/>
    </location>
</feature>
<evidence type="ECO:0000259" key="3">
    <source>
        <dbReference type="Pfam" id="PF13556"/>
    </source>
</evidence>
<dbReference type="RefSeq" id="WP_312903732.1">
    <property type="nucleotide sequence ID" value="NZ_BAAAXY010000134.1"/>
</dbReference>
<dbReference type="InterPro" id="IPR012914">
    <property type="entry name" value="PucR_dom"/>
</dbReference>
<proteinExistence type="predicted"/>
<dbReference type="Pfam" id="PF07905">
    <property type="entry name" value="PucR"/>
    <property type="match status" value="1"/>
</dbReference>
<dbReference type="PANTHER" id="PTHR33744:SF1">
    <property type="entry name" value="DNA-BINDING TRANSCRIPTIONAL ACTIVATOR ADER"/>
    <property type="match status" value="1"/>
</dbReference>
<keyword evidence="5" id="KW-1185">Reference proteome</keyword>
<dbReference type="EMBL" id="JACHMI010000001">
    <property type="protein sequence ID" value="MBB6550641.1"/>
    <property type="molecule type" value="Genomic_DNA"/>
</dbReference>
<name>A0A7X0NWG0_9ACTN</name>
<dbReference type="AlphaFoldDB" id="A0A7X0NWG0"/>
<dbReference type="PANTHER" id="PTHR33744">
    <property type="entry name" value="CARBOHYDRATE DIACID REGULATOR"/>
    <property type="match status" value="1"/>
</dbReference>
<dbReference type="Proteomes" id="UP000565579">
    <property type="component" value="Unassembled WGS sequence"/>
</dbReference>
<feature type="compositionally biased region" description="Low complexity" evidence="1">
    <location>
        <begin position="174"/>
        <end position="190"/>
    </location>
</feature>
<dbReference type="InterPro" id="IPR051448">
    <property type="entry name" value="CdaR-like_regulators"/>
</dbReference>
<evidence type="ECO:0000256" key="1">
    <source>
        <dbReference type="SAM" id="MobiDB-lite"/>
    </source>
</evidence>
<feature type="region of interest" description="Disordered" evidence="1">
    <location>
        <begin position="165"/>
        <end position="190"/>
    </location>
</feature>
<dbReference type="InterPro" id="IPR042070">
    <property type="entry name" value="PucR_C-HTH_sf"/>
</dbReference>
<evidence type="ECO:0000313" key="4">
    <source>
        <dbReference type="EMBL" id="MBB6550641.1"/>
    </source>
</evidence>
<reference evidence="4 5" key="1">
    <citation type="submission" date="2020-08" db="EMBL/GenBank/DDBJ databases">
        <title>Sequencing the genomes of 1000 actinobacteria strains.</title>
        <authorList>
            <person name="Klenk H.-P."/>
        </authorList>
    </citation>
    <scope>NUCLEOTIDE SEQUENCE [LARGE SCALE GENOMIC DNA]</scope>
    <source>
        <strain evidence="4 5">DSM 43768</strain>
    </source>
</reference>
<sequence length="542" mass="56682">MALTVAQAMTLPGMEMRLLAGRAGLARAVRWAHVSELADPVPWLLGGELVLTIGLGLPADAAGRRAYVERLAGAGCAALAFALGEAVTSVPAEVLAAADEHGLPVLEILTPFIAVTEAVARWHADERVRGERRVVAAQEAMARAALQAGSAGILRALAEHTGGEALLLDPHGTPRASGPAAPSPGRHSAAGARAAAGVPGVVERPWHGRAVAAARSAARRSATVLDDGIHAVQVQSLGFTGPPSGWLAIRTASPLEWHTRMLANQAACLLAMELAGVRANRARAHAQRAALLSAVLDGTLTPRQLGELCPVAPPYEVIAVRARVPADAAMEALEDVLPGPDAEDRAFVCTRPDGTTLFVLPEDTRPPDPGLSDAGRGEVRSRGARLCDRLAAPGGGCRAHDLEELPAAARHATALAGRGAGAAPGYTHVDELETAALLRDAFLPEAAHRFSAAVLRPLREHEARHGGDLVATLRAYLEAGENLELAARRLGVHRNTLRRRLTTAERVSGRPFTDPGHRLHLWLALSLGDLVPPGRPRDGENA</sequence>
<organism evidence="4 5">
    <name type="scientific">Nonomuraea rubra</name>
    <dbReference type="NCBI Taxonomy" id="46180"/>
    <lineage>
        <taxon>Bacteria</taxon>
        <taxon>Bacillati</taxon>
        <taxon>Actinomycetota</taxon>
        <taxon>Actinomycetes</taxon>
        <taxon>Streptosporangiales</taxon>
        <taxon>Streptosporangiaceae</taxon>
        <taxon>Nonomuraea</taxon>
    </lineage>
</organism>
<evidence type="ECO:0000259" key="2">
    <source>
        <dbReference type="Pfam" id="PF07905"/>
    </source>
</evidence>
<evidence type="ECO:0000313" key="5">
    <source>
        <dbReference type="Proteomes" id="UP000565579"/>
    </source>
</evidence>
<dbReference type="Gene3D" id="1.10.10.2840">
    <property type="entry name" value="PucR C-terminal helix-turn-helix domain"/>
    <property type="match status" value="1"/>
</dbReference>
<comment type="caution">
    <text evidence="4">The sequence shown here is derived from an EMBL/GenBank/DDBJ whole genome shotgun (WGS) entry which is preliminary data.</text>
</comment>